<dbReference type="PANTHER" id="PTHR38479">
    <property type="entry name" value="LMO0824 PROTEIN"/>
    <property type="match status" value="1"/>
</dbReference>
<dbReference type="InterPro" id="IPR009351">
    <property type="entry name" value="AlkZ-like"/>
</dbReference>
<comment type="caution">
    <text evidence="1">The sequence shown here is derived from an EMBL/GenBank/DDBJ whole genome shotgun (WGS) entry which is preliminary data.</text>
</comment>
<sequence length="378" mass="43121">MHTLTWNQVHTWRLTQHGLTPRISKEDWVQIVTRIGGFQAQVMSAAELALCSRVEGLSAQDIKSALWQDHTLIKTWAMRGTLHLLPATELPLYVAARNWQLDTSWSRYFAEFGLSSQAQQEAYLAAIPHVLEQGPMTRQQLADAVAKHTRIALVRDLIVSANWGSPLKPSAYRGDLCFGPSQGSNVTFVHPKTWISNWSAQDTLEQEQALKRFVRLYLQAYGPALPEDFARWWGGNLSHARKLFRSMQDEVKEVEIEGQHAFALDTTLKHIQNAERSEVIHFLPLFDVYTIGVGRTLGEILPPIHKKLVFRPQGWISAVILVNGSIQGVWQSSPKRSQIHIKVHMFPPQATSIEKRIKAEADRLRSFYQKDIHLEFRK</sequence>
<evidence type="ECO:0000313" key="2">
    <source>
        <dbReference type="Proteomes" id="UP000612362"/>
    </source>
</evidence>
<evidence type="ECO:0000313" key="1">
    <source>
        <dbReference type="EMBL" id="GHO46882.1"/>
    </source>
</evidence>
<keyword evidence="2" id="KW-1185">Reference proteome</keyword>
<reference evidence="1" key="1">
    <citation type="submission" date="2020-10" db="EMBL/GenBank/DDBJ databases">
        <title>Taxonomic study of unclassified bacteria belonging to the class Ktedonobacteria.</title>
        <authorList>
            <person name="Yabe S."/>
            <person name="Wang C.M."/>
            <person name="Zheng Y."/>
            <person name="Sakai Y."/>
            <person name="Cavaletti L."/>
            <person name="Monciardini P."/>
            <person name="Donadio S."/>
        </authorList>
    </citation>
    <scope>NUCLEOTIDE SEQUENCE</scope>
    <source>
        <strain evidence="1">SOSP1-1</strain>
    </source>
</reference>
<name>A0A8J3I6B4_9CHLR</name>
<dbReference type="EMBL" id="BNJF01000002">
    <property type="protein sequence ID" value="GHO46882.1"/>
    <property type="molecule type" value="Genomic_DNA"/>
</dbReference>
<dbReference type="RefSeq" id="WP_220196226.1">
    <property type="nucleotide sequence ID" value="NZ_BNJF01000002.1"/>
</dbReference>
<organism evidence="1 2">
    <name type="scientific">Ktedonospora formicarum</name>
    <dbReference type="NCBI Taxonomy" id="2778364"/>
    <lineage>
        <taxon>Bacteria</taxon>
        <taxon>Bacillati</taxon>
        <taxon>Chloroflexota</taxon>
        <taxon>Ktedonobacteria</taxon>
        <taxon>Ktedonobacterales</taxon>
        <taxon>Ktedonobacteraceae</taxon>
        <taxon>Ktedonospora</taxon>
    </lineage>
</organism>
<dbReference type="AlphaFoldDB" id="A0A8J3I6B4"/>
<dbReference type="Pfam" id="PF06224">
    <property type="entry name" value="AlkZ-like"/>
    <property type="match status" value="1"/>
</dbReference>
<dbReference type="Proteomes" id="UP000612362">
    <property type="component" value="Unassembled WGS sequence"/>
</dbReference>
<evidence type="ECO:0008006" key="3">
    <source>
        <dbReference type="Google" id="ProtNLM"/>
    </source>
</evidence>
<accession>A0A8J3I6B4</accession>
<dbReference type="PANTHER" id="PTHR38479:SF2">
    <property type="entry name" value="WINGED HELIX DNA-BINDING DOMAIN-CONTAINING PROTEIN"/>
    <property type="match status" value="1"/>
</dbReference>
<protein>
    <recommendedName>
        <fullName evidence="3">Winged helix DNA-binding domain-containing protein</fullName>
    </recommendedName>
</protein>
<proteinExistence type="predicted"/>
<gene>
    <name evidence="1" type="ORF">KSX_50450</name>
</gene>